<organism evidence="1 2">
    <name type="scientific">Mytilus coruscus</name>
    <name type="common">Sea mussel</name>
    <dbReference type="NCBI Taxonomy" id="42192"/>
    <lineage>
        <taxon>Eukaryota</taxon>
        <taxon>Metazoa</taxon>
        <taxon>Spiralia</taxon>
        <taxon>Lophotrochozoa</taxon>
        <taxon>Mollusca</taxon>
        <taxon>Bivalvia</taxon>
        <taxon>Autobranchia</taxon>
        <taxon>Pteriomorphia</taxon>
        <taxon>Mytilida</taxon>
        <taxon>Mytiloidea</taxon>
        <taxon>Mytilidae</taxon>
        <taxon>Mytilinae</taxon>
        <taxon>Mytilus</taxon>
    </lineage>
</organism>
<dbReference type="AlphaFoldDB" id="A0A6J8EWI4"/>
<sequence>MNSDEWKSLLKMANEMSLASLNTKVKGFIQHISVIPSYVMYWNESGIRLLHQLAKNNIVFWDATGSILKTRLDESKYLYYELAVANPTPKEPTIPVASTISNSQDTPQIHYWLSTFRLEEKKNCLVMGMLLFLVRLILIDHYLVCKVHSLDFVVKQLTRLGVELGEY</sequence>
<name>A0A6J8EWI4_MYTCO</name>
<gene>
    <name evidence="1" type="ORF">MCOR_55816</name>
</gene>
<proteinExistence type="predicted"/>
<dbReference type="EMBL" id="CACVKT020009895">
    <property type="protein sequence ID" value="CAC5423855.1"/>
    <property type="molecule type" value="Genomic_DNA"/>
</dbReference>
<reference evidence="1 2" key="1">
    <citation type="submission" date="2020-06" db="EMBL/GenBank/DDBJ databases">
        <authorList>
            <person name="Li R."/>
            <person name="Bekaert M."/>
        </authorList>
    </citation>
    <scope>NUCLEOTIDE SEQUENCE [LARGE SCALE GENOMIC DNA]</scope>
    <source>
        <strain evidence="2">wild</strain>
    </source>
</reference>
<evidence type="ECO:0000313" key="1">
    <source>
        <dbReference type="EMBL" id="CAC5423855.1"/>
    </source>
</evidence>
<dbReference type="OrthoDB" id="413122at2759"/>
<evidence type="ECO:0000313" key="2">
    <source>
        <dbReference type="Proteomes" id="UP000507470"/>
    </source>
</evidence>
<dbReference type="Proteomes" id="UP000507470">
    <property type="component" value="Unassembled WGS sequence"/>
</dbReference>
<keyword evidence="2" id="KW-1185">Reference proteome</keyword>
<accession>A0A6J8EWI4</accession>
<protein>
    <submittedName>
        <fullName evidence="1">Uncharacterized protein</fullName>
    </submittedName>
</protein>